<sequence>MPDRLSTLLANVEDDLRAAWRTEGSPVPFDEWKTERRARERADEEARVQAEIRAERRSRLLERLDAQIPPRYRSARVTDPRIASWCDTAHEGRGESLLILGPVGVGKSYEAFGAMRHLVGRHIRNAVVVVAADLYAALRPRAGVDTEAEFERYAHAQLLLVDDIGAAKSSEWTEEINYRLVNFRYNHELPTVFTSNTPPRELGTVVGQRVASRLTEMCTVVVLDGQDRRRAA</sequence>
<dbReference type="GO" id="GO:0005524">
    <property type="term" value="F:ATP binding"/>
    <property type="evidence" value="ECO:0007669"/>
    <property type="project" value="InterPro"/>
</dbReference>
<accession>H5XG63</accession>
<dbReference type="OrthoDB" id="9770694at2"/>
<evidence type="ECO:0000313" key="2">
    <source>
        <dbReference type="EMBL" id="EHR62645.1"/>
    </source>
</evidence>
<evidence type="ECO:0000313" key="3">
    <source>
        <dbReference type="Proteomes" id="UP000002791"/>
    </source>
</evidence>
<reference evidence="2 3" key="1">
    <citation type="submission" date="2011-11" db="EMBL/GenBank/DDBJ databases">
        <title>The Noncontiguous Finished sequence of Saccharomonospora cyanea NA-134.</title>
        <authorList>
            <consortium name="US DOE Joint Genome Institute"/>
            <person name="Lucas S."/>
            <person name="Han J."/>
            <person name="Lapidus A."/>
            <person name="Cheng J.-F."/>
            <person name="Goodwin L."/>
            <person name="Pitluck S."/>
            <person name="Peters L."/>
            <person name="Ovchinnikova G."/>
            <person name="Lu M."/>
            <person name="Detter J.C."/>
            <person name="Han C."/>
            <person name="Tapia R."/>
            <person name="Land M."/>
            <person name="Hauser L."/>
            <person name="Kyrpides N."/>
            <person name="Ivanova N."/>
            <person name="Pagani I."/>
            <person name="Brambilla E.-M."/>
            <person name="Klenk H.-P."/>
            <person name="Woyke T."/>
        </authorList>
    </citation>
    <scope>NUCLEOTIDE SEQUENCE [LARGE SCALE GENOMIC DNA]</scope>
    <source>
        <strain evidence="2 3">NA-134</strain>
    </source>
</reference>
<dbReference type="Gene3D" id="3.40.50.300">
    <property type="entry name" value="P-loop containing nucleotide triphosphate hydrolases"/>
    <property type="match status" value="1"/>
</dbReference>
<dbReference type="AlphaFoldDB" id="H5XG63"/>
<dbReference type="Proteomes" id="UP000002791">
    <property type="component" value="Chromosome"/>
</dbReference>
<organism evidence="2 3">
    <name type="scientific">Saccharomonospora cyanea NA-134</name>
    <dbReference type="NCBI Taxonomy" id="882082"/>
    <lineage>
        <taxon>Bacteria</taxon>
        <taxon>Bacillati</taxon>
        <taxon>Actinomycetota</taxon>
        <taxon>Actinomycetes</taxon>
        <taxon>Pseudonocardiales</taxon>
        <taxon>Pseudonocardiaceae</taxon>
        <taxon>Saccharomonospora</taxon>
    </lineage>
</organism>
<name>H5XG63_9PSEU</name>
<dbReference type="GO" id="GO:0006260">
    <property type="term" value="P:DNA replication"/>
    <property type="evidence" value="ECO:0007669"/>
    <property type="project" value="TreeGrafter"/>
</dbReference>
<dbReference type="InterPro" id="IPR027417">
    <property type="entry name" value="P-loop_NTPase"/>
</dbReference>
<dbReference type="PANTHER" id="PTHR30050:SF4">
    <property type="entry name" value="ATP-BINDING PROTEIN RV3427C IN INSERTION SEQUENCE-RELATED"/>
    <property type="match status" value="1"/>
</dbReference>
<dbReference type="SUPFAM" id="SSF52540">
    <property type="entry name" value="P-loop containing nucleoside triphosphate hydrolases"/>
    <property type="match status" value="1"/>
</dbReference>
<dbReference type="InterPro" id="IPR002611">
    <property type="entry name" value="IstB_ATP-bd"/>
</dbReference>
<keyword evidence="3" id="KW-1185">Reference proteome</keyword>
<feature type="domain" description="IstB-like ATP-binding" evidence="1">
    <location>
        <begin position="57"/>
        <end position="229"/>
    </location>
</feature>
<dbReference type="Pfam" id="PF01695">
    <property type="entry name" value="IstB_IS21"/>
    <property type="match status" value="1"/>
</dbReference>
<proteinExistence type="predicted"/>
<gene>
    <name evidence="2" type="ORF">SaccyDRAFT_3818</name>
</gene>
<dbReference type="eggNOG" id="COG1484">
    <property type="taxonomic scope" value="Bacteria"/>
</dbReference>
<dbReference type="RefSeq" id="WP_005458547.1">
    <property type="nucleotide sequence ID" value="NZ_CM001440.1"/>
</dbReference>
<dbReference type="STRING" id="882082.SaccyDRAFT_3818"/>
<dbReference type="HOGENOM" id="CLU_099057_0_0_11"/>
<evidence type="ECO:0000259" key="1">
    <source>
        <dbReference type="Pfam" id="PF01695"/>
    </source>
</evidence>
<dbReference type="EMBL" id="CM001440">
    <property type="protein sequence ID" value="EHR62645.1"/>
    <property type="molecule type" value="Genomic_DNA"/>
</dbReference>
<protein>
    <submittedName>
        <fullName evidence="2">DNA replication protein</fullName>
    </submittedName>
</protein>
<dbReference type="PANTHER" id="PTHR30050">
    <property type="entry name" value="CHROMOSOMAL REPLICATION INITIATOR PROTEIN DNAA"/>
    <property type="match status" value="1"/>
</dbReference>